<proteinExistence type="inferred from homology"/>
<feature type="domain" description="Cas12f1-like TNB" evidence="6">
    <location>
        <begin position="318"/>
        <end position="390"/>
    </location>
</feature>
<dbReference type="STRING" id="33936.AZI98_14000"/>
<dbReference type="GO" id="GO:0032196">
    <property type="term" value="P:transposition"/>
    <property type="evidence" value="ECO:0007669"/>
    <property type="project" value="UniProtKB-KW"/>
</dbReference>
<dbReference type="EMBL" id="LWBR01000048">
    <property type="protein sequence ID" value="KZN95547.1"/>
    <property type="molecule type" value="Genomic_DNA"/>
</dbReference>
<dbReference type="Pfam" id="PF07282">
    <property type="entry name" value="Cas12f1-like_TNB"/>
    <property type="match status" value="1"/>
</dbReference>
<keyword evidence="4" id="KW-0233">DNA recombination</keyword>
<evidence type="ECO:0000313" key="8">
    <source>
        <dbReference type="Proteomes" id="UP000076476"/>
    </source>
</evidence>
<dbReference type="OrthoDB" id="442799at2"/>
<gene>
    <name evidence="7" type="ORF">AZI98_14000</name>
</gene>
<accession>A0A161ZRL0</accession>
<dbReference type="NCBIfam" id="TIGR01766">
    <property type="entry name" value="IS200/IS605 family accessory protein TnpB-like domain"/>
    <property type="match status" value="1"/>
</dbReference>
<dbReference type="InterPro" id="IPR001959">
    <property type="entry name" value="Transposase"/>
</dbReference>
<keyword evidence="2" id="KW-0815">Transposition</keyword>
<keyword evidence="3" id="KW-0238">DNA-binding</keyword>
<dbReference type="NCBIfam" id="NF040570">
    <property type="entry name" value="guided_TnpB"/>
    <property type="match status" value="1"/>
</dbReference>
<sequence>MIRASYFIYKPNQMNEIILRQLCYASRKLWNVANFERRNWTKDSGIPYPNWYDQKKRLKNHFWYKNLPSQSAQEVLKVLQESWQSFFELKKSGGIENPKPPRFKHHNFNVKFLNNGFRIEGNRIRLSIPAKQKAYLQETYGIIEKFVYISIPKHIKIHHVKTVEVKPLKNGKYKIILAQKYDDVLMKEHSTKFMSIDIGIANALTCYDYKGNSHILSGRQWLAVERYFHKKIAHYQAISDAQQVAKGMKYPKKSKRVLQLYRKRKGQTFHILHCMTKKVVDLAVKQGVETIVIGDITGIRDQTNFGKKTNQKFHQLPFEKIVQMITYKAEEQGISVVKQSEEYTSQTCSVCKPYPAKEFAKRSNRKHRGLYVCKDCQSVINADVNGAINISKKYLKGLKAQSVVVLDTPTVYTFNGQKFIA</sequence>
<dbReference type="Pfam" id="PF01385">
    <property type="entry name" value="OrfB_IS605"/>
    <property type="match status" value="1"/>
</dbReference>
<evidence type="ECO:0000256" key="3">
    <source>
        <dbReference type="ARBA" id="ARBA00023125"/>
    </source>
</evidence>
<feature type="domain" description="Probable transposase IS891/IS1136/IS1341" evidence="5">
    <location>
        <begin position="183"/>
        <end position="299"/>
    </location>
</feature>
<dbReference type="Proteomes" id="UP000076476">
    <property type="component" value="Unassembled WGS sequence"/>
</dbReference>
<protein>
    <recommendedName>
        <fullName evidence="9">Transposase</fullName>
    </recommendedName>
</protein>
<name>A0A161ZRL0_9BACI</name>
<dbReference type="AlphaFoldDB" id="A0A161ZRL0"/>
<organism evidence="7 8">
    <name type="scientific">Aeribacillus pallidus</name>
    <dbReference type="NCBI Taxonomy" id="33936"/>
    <lineage>
        <taxon>Bacteria</taxon>
        <taxon>Bacillati</taxon>
        <taxon>Bacillota</taxon>
        <taxon>Bacilli</taxon>
        <taxon>Bacillales</taxon>
        <taxon>Bacillaceae</taxon>
        <taxon>Aeribacillus</taxon>
    </lineage>
</organism>
<reference evidence="7 8" key="1">
    <citation type="submission" date="2016-04" db="EMBL/GenBank/DDBJ databases">
        <title>Draft genome sequence of Aeribacillus pallidus 8m3 from petroleum reservoir.</title>
        <authorList>
            <person name="Poltaraus A.B."/>
            <person name="Nazina T.N."/>
            <person name="Tourova T.P."/>
            <person name="Malakho S.M."/>
            <person name="Korshunova A.V."/>
            <person name="Sokolova D.S."/>
        </authorList>
    </citation>
    <scope>NUCLEOTIDE SEQUENCE [LARGE SCALE GENOMIC DNA]</scope>
    <source>
        <strain evidence="7 8">8m3</strain>
    </source>
</reference>
<comment type="caution">
    <text evidence="7">The sequence shown here is derived from an EMBL/GenBank/DDBJ whole genome shotgun (WGS) entry which is preliminary data.</text>
</comment>
<dbReference type="GO" id="GO:0003677">
    <property type="term" value="F:DNA binding"/>
    <property type="evidence" value="ECO:0007669"/>
    <property type="project" value="UniProtKB-KW"/>
</dbReference>
<evidence type="ECO:0008006" key="9">
    <source>
        <dbReference type="Google" id="ProtNLM"/>
    </source>
</evidence>
<comment type="similarity">
    <text evidence="1">In the C-terminal section; belongs to the transposase 35 family.</text>
</comment>
<evidence type="ECO:0000313" key="7">
    <source>
        <dbReference type="EMBL" id="KZN95547.1"/>
    </source>
</evidence>
<keyword evidence="8" id="KW-1185">Reference proteome</keyword>
<evidence type="ECO:0000259" key="6">
    <source>
        <dbReference type="Pfam" id="PF07282"/>
    </source>
</evidence>
<dbReference type="GO" id="GO:0006310">
    <property type="term" value="P:DNA recombination"/>
    <property type="evidence" value="ECO:0007669"/>
    <property type="project" value="UniProtKB-KW"/>
</dbReference>
<evidence type="ECO:0000256" key="4">
    <source>
        <dbReference type="ARBA" id="ARBA00023172"/>
    </source>
</evidence>
<dbReference type="InterPro" id="IPR010095">
    <property type="entry name" value="Cas12f1-like_TNB"/>
</dbReference>
<evidence type="ECO:0000259" key="5">
    <source>
        <dbReference type="Pfam" id="PF01385"/>
    </source>
</evidence>
<evidence type="ECO:0000256" key="2">
    <source>
        <dbReference type="ARBA" id="ARBA00022578"/>
    </source>
</evidence>
<evidence type="ECO:0000256" key="1">
    <source>
        <dbReference type="ARBA" id="ARBA00008761"/>
    </source>
</evidence>